<reference evidence="1" key="1">
    <citation type="journal article" date="2015" name="Genome Biol. Evol.">
        <title>Organellar Genomes of White Spruce (Picea glauca): Assembly and Annotation.</title>
        <authorList>
            <person name="Jackman S.D."/>
            <person name="Warren R.L."/>
            <person name="Gibb E.A."/>
            <person name="Vandervalk B.P."/>
            <person name="Mohamadi H."/>
            <person name="Chu J."/>
            <person name="Raymond A."/>
            <person name="Pleasance S."/>
            <person name="Coope R."/>
            <person name="Wildung M.R."/>
            <person name="Ritland C.E."/>
            <person name="Bousquet J."/>
            <person name="Jones S.J."/>
            <person name="Bohlmann J."/>
            <person name="Birol I."/>
        </authorList>
    </citation>
    <scope>NUCLEOTIDE SEQUENCE [LARGE SCALE GENOMIC DNA]</scope>
    <source>
        <tissue evidence="1">Flushing bud</tissue>
    </source>
</reference>
<sequence length="60" mass="7221">MMLDARWTNRERFMHCCWPVSYAARYMSPELLSPKVCIDRERYMICSFPVSVTSFLSFLF</sequence>
<keyword evidence="1" id="KW-0496">Mitochondrion</keyword>
<gene>
    <name evidence="1" type="ORF">ABT39_MTgene4886</name>
</gene>
<dbReference type="AlphaFoldDB" id="A0A101LYW2"/>
<protein>
    <submittedName>
        <fullName evidence="1">Uncharacterized protein</fullName>
    </submittedName>
</protein>
<dbReference type="EMBL" id="LKAM01000006">
    <property type="protein sequence ID" value="KUM47891.1"/>
    <property type="molecule type" value="Genomic_DNA"/>
</dbReference>
<comment type="caution">
    <text evidence="1">The sequence shown here is derived from an EMBL/GenBank/DDBJ whole genome shotgun (WGS) entry which is preliminary data.</text>
</comment>
<geneLocation type="mitochondrion" evidence="1"/>
<name>A0A101LYW2_PICGL</name>
<proteinExistence type="predicted"/>
<accession>A0A101LYW2</accession>
<evidence type="ECO:0000313" key="1">
    <source>
        <dbReference type="EMBL" id="KUM47891.1"/>
    </source>
</evidence>
<organism evidence="1">
    <name type="scientific">Picea glauca</name>
    <name type="common">White spruce</name>
    <name type="synonym">Pinus glauca</name>
    <dbReference type="NCBI Taxonomy" id="3330"/>
    <lineage>
        <taxon>Eukaryota</taxon>
        <taxon>Viridiplantae</taxon>
        <taxon>Streptophyta</taxon>
        <taxon>Embryophyta</taxon>
        <taxon>Tracheophyta</taxon>
        <taxon>Spermatophyta</taxon>
        <taxon>Pinopsida</taxon>
        <taxon>Pinidae</taxon>
        <taxon>Conifers I</taxon>
        <taxon>Pinales</taxon>
        <taxon>Pinaceae</taxon>
        <taxon>Picea</taxon>
    </lineage>
</organism>